<evidence type="ECO:0000313" key="4">
    <source>
        <dbReference type="EMBL" id="GAA1775261.1"/>
    </source>
</evidence>
<dbReference type="SUPFAM" id="SSF103088">
    <property type="entry name" value="OmpA-like"/>
    <property type="match status" value="1"/>
</dbReference>
<dbReference type="EMBL" id="BAAALS010000042">
    <property type="protein sequence ID" value="GAA1775261.1"/>
    <property type="molecule type" value="Genomic_DNA"/>
</dbReference>
<evidence type="ECO:0000256" key="1">
    <source>
        <dbReference type="PROSITE-ProRule" id="PRU00473"/>
    </source>
</evidence>
<sequence>MLALCVLLSVPTTTGCGAFKELVFGSEFTFQCPQPVHPPLVIAVGVRANSPAPTLPTEVRQLVADTTNGCGKITVVRVDGRPTVSGSATFTTAAQTEQNFEMDKRSFAEGVVRMLNAARAQAPQADILGALSIAAGAAGDDGTVVLIDSGVQTTRPIDFRKNKLPEKKPKVIADALKREGLLPNLKGRTVVLSGLGYTAEPQAALDDRSRAFVVDLWRAIVVRAGAGEPLVLAEPNTADAATRSPEVGIVTFPVHGIQLTCNAESELPDDKEVGFKPDEAEFRDPVAARAVLKKFADYLKTVPTATVEIRGYVAHYGTGDLSQRRADRVKQELVSLGAPNPISAIGKGWGPEPHPTAPGNPRFDQLNRKVTIAISCP</sequence>
<feature type="domain" description="OmpA-like" evidence="3">
    <location>
        <begin position="262"/>
        <end position="377"/>
    </location>
</feature>
<accession>A0ABN2L4S6</accession>
<feature type="region of interest" description="Disordered" evidence="2">
    <location>
        <begin position="344"/>
        <end position="363"/>
    </location>
</feature>
<evidence type="ECO:0000256" key="2">
    <source>
        <dbReference type="SAM" id="MobiDB-lite"/>
    </source>
</evidence>
<evidence type="ECO:0000313" key="5">
    <source>
        <dbReference type="Proteomes" id="UP001500655"/>
    </source>
</evidence>
<reference evidence="4 5" key="1">
    <citation type="journal article" date="2019" name="Int. J. Syst. Evol. Microbiol.">
        <title>The Global Catalogue of Microorganisms (GCM) 10K type strain sequencing project: providing services to taxonomists for standard genome sequencing and annotation.</title>
        <authorList>
            <consortium name="The Broad Institute Genomics Platform"/>
            <consortium name="The Broad Institute Genome Sequencing Center for Infectious Disease"/>
            <person name="Wu L."/>
            <person name="Ma J."/>
        </authorList>
    </citation>
    <scope>NUCLEOTIDE SEQUENCE [LARGE SCALE GENOMIC DNA]</scope>
    <source>
        <strain evidence="4 5">JCM 13249</strain>
    </source>
</reference>
<dbReference type="CDD" id="cd07185">
    <property type="entry name" value="OmpA_C-like"/>
    <property type="match status" value="1"/>
</dbReference>
<evidence type="ECO:0000259" key="3">
    <source>
        <dbReference type="PROSITE" id="PS51123"/>
    </source>
</evidence>
<proteinExistence type="predicted"/>
<dbReference type="PROSITE" id="PS51123">
    <property type="entry name" value="OMPA_2"/>
    <property type="match status" value="1"/>
</dbReference>
<organism evidence="4 5">
    <name type="scientific">Luedemannella helvata</name>
    <dbReference type="NCBI Taxonomy" id="349315"/>
    <lineage>
        <taxon>Bacteria</taxon>
        <taxon>Bacillati</taxon>
        <taxon>Actinomycetota</taxon>
        <taxon>Actinomycetes</taxon>
        <taxon>Micromonosporales</taxon>
        <taxon>Micromonosporaceae</taxon>
        <taxon>Luedemannella</taxon>
    </lineage>
</organism>
<dbReference type="Gene3D" id="3.30.1330.60">
    <property type="entry name" value="OmpA-like domain"/>
    <property type="match status" value="1"/>
</dbReference>
<dbReference type="InterPro" id="IPR006665">
    <property type="entry name" value="OmpA-like"/>
</dbReference>
<dbReference type="InterPro" id="IPR036737">
    <property type="entry name" value="OmpA-like_sf"/>
</dbReference>
<gene>
    <name evidence="4" type="ORF">GCM10009681_53550</name>
</gene>
<protein>
    <recommendedName>
        <fullName evidence="3">OmpA-like domain-containing protein</fullName>
    </recommendedName>
</protein>
<name>A0ABN2L4S6_9ACTN</name>
<keyword evidence="1" id="KW-0472">Membrane</keyword>
<dbReference type="Pfam" id="PF00691">
    <property type="entry name" value="OmpA"/>
    <property type="match status" value="1"/>
</dbReference>
<dbReference type="Proteomes" id="UP001500655">
    <property type="component" value="Unassembled WGS sequence"/>
</dbReference>
<comment type="caution">
    <text evidence="4">The sequence shown here is derived from an EMBL/GenBank/DDBJ whole genome shotgun (WGS) entry which is preliminary data.</text>
</comment>
<keyword evidence="5" id="KW-1185">Reference proteome</keyword>